<evidence type="ECO:0000313" key="3">
    <source>
        <dbReference type="Proteomes" id="UP000007801"/>
    </source>
</evidence>
<evidence type="ECO:0008006" key="4">
    <source>
        <dbReference type="Google" id="ProtNLM"/>
    </source>
</evidence>
<dbReference type="FunCoup" id="A0A0P8Y3K4">
    <property type="interactions" value="23"/>
</dbReference>
<dbReference type="AlphaFoldDB" id="A0A0P8Y3K4"/>
<evidence type="ECO:0000313" key="2">
    <source>
        <dbReference type="EMBL" id="KPU73359.1"/>
    </source>
</evidence>
<dbReference type="EMBL" id="CH902620">
    <property type="protein sequence ID" value="KPU73359.1"/>
    <property type="molecule type" value="Genomic_DNA"/>
</dbReference>
<sequence length="92" mass="10694">MKLLLLILFFAVCHARNYSKTSVLNELCKRHKSGPPCLKLKTFYWSVKAGKCKATKYLIEPCSFFLRSDTCNKICSTHIESFDQLEEFVHIM</sequence>
<accession>A0A0P8Y3K4</accession>
<gene>
    <name evidence="2" type="primary">Dana\GF26521</name>
    <name evidence="2" type="ORF">GF26521</name>
</gene>
<feature type="chain" id="PRO_5012542841" description="BPTI/Kunitz inhibitor domain-containing protein" evidence="1">
    <location>
        <begin position="16"/>
        <end position="92"/>
    </location>
</feature>
<keyword evidence="1" id="KW-0732">Signal</keyword>
<protein>
    <recommendedName>
        <fullName evidence="4">BPTI/Kunitz inhibitor domain-containing protein</fullName>
    </recommendedName>
</protein>
<feature type="signal peptide" evidence="1">
    <location>
        <begin position="1"/>
        <end position="15"/>
    </location>
</feature>
<reference evidence="2 3" key="1">
    <citation type="journal article" date="2007" name="Nature">
        <title>Evolution of genes and genomes on the Drosophila phylogeny.</title>
        <authorList>
            <consortium name="Drosophila 12 Genomes Consortium"/>
            <person name="Clark A.G."/>
            <person name="Eisen M.B."/>
            <person name="Smith D.R."/>
            <person name="Bergman C.M."/>
            <person name="Oliver B."/>
            <person name="Markow T.A."/>
            <person name="Kaufman T.C."/>
            <person name="Kellis M."/>
            <person name="Gelbart W."/>
            <person name="Iyer V.N."/>
            <person name="Pollard D.A."/>
            <person name="Sackton T.B."/>
            <person name="Larracuente A.M."/>
            <person name="Singh N.D."/>
            <person name="Abad J.P."/>
            <person name="Abt D.N."/>
            <person name="Adryan B."/>
            <person name="Aguade M."/>
            <person name="Akashi H."/>
            <person name="Anderson W.W."/>
            <person name="Aquadro C.F."/>
            <person name="Ardell D.H."/>
            <person name="Arguello R."/>
            <person name="Artieri C.G."/>
            <person name="Barbash D.A."/>
            <person name="Barker D."/>
            <person name="Barsanti P."/>
            <person name="Batterham P."/>
            <person name="Batzoglou S."/>
            <person name="Begun D."/>
            <person name="Bhutkar A."/>
            <person name="Blanco E."/>
            <person name="Bosak S.A."/>
            <person name="Bradley R.K."/>
            <person name="Brand A.D."/>
            <person name="Brent M.R."/>
            <person name="Brooks A.N."/>
            <person name="Brown R.H."/>
            <person name="Butlin R.K."/>
            <person name="Caggese C."/>
            <person name="Calvi B.R."/>
            <person name="Bernardo de Carvalho A."/>
            <person name="Caspi A."/>
            <person name="Castrezana S."/>
            <person name="Celniker S.E."/>
            <person name="Chang J.L."/>
            <person name="Chapple C."/>
            <person name="Chatterji S."/>
            <person name="Chinwalla A."/>
            <person name="Civetta A."/>
            <person name="Clifton S.W."/>
            <person name="Comeron J.M."/>
            <person name="Costello J.C."/>
            <person name="Coyne J.A."/>
            <person name="Daub J."/>
            <person name="David R.G."/>
            <person name="Delcher A.L."/>
            <person name="Delehaunty K."/>
            <person name="Do C.B."/>
            <person name="Ebling H."/>
            <person name="Edwards K."/>
            <person name="Eickbush T."/>
            <person name="Evans J.D."/>
            <person name="Filipski A."/>
            <person name="Findeiss S."/>
            <person name="Freyhult E."/>
            <person name="Fulton L."/>
            <person name="Fulton R."/>
            <person name="Garcia A.C."/>
            <person name="Gardiner A."/>
            <person name="Garfield D.A."/>
            <person name="Garvin B.E."/>
            <person name="Gibson G."/>
            <person name="Gilbert D."/>
            <person name="Gnerre S."/>
            <person name="Godfrey J."/>
            <person name="Good R."/>
            <person name="Gotea V."/>
            <person name="Gravely B."/>
            <person name="Greenberg A.J."/>
            <person name="Griffiths-Jones S."/>
            <person name="Gross S."/>
            <person name="Guigo R."/>
            <person name="Gustafson E.A."/>
            <person name="Haerty W."/>
            <person name="Hahn M.W."/>
            <person name="Halligan D.L."/>
            <person name="Halpern A.L."/>
            <person name="Halter G.M."/>
            <person name="Han M.V."/>
            <person name="Heger A."/>
            <person name="Hillier L."/>
            <person name="Hinrichs A.S."/>
            <person name="Holmes I."/>
            <person name="Hoskins R.A."/>
            <person name="Hubisz M.J."/>
            <person name="Hultmark D."/>
            <person name="Huntley M.A."/>
            <person name="Jaffe D.B."/>
            <person name="Jagadeeshan S."/>
            <person name="Jeck W.R."/>
            <person name="Johnson J."/>
            <person name="Jones C.D."/>
            <person name="Jordan W.C."/>
            <person name="Karpen G.H."/>
            <person name="Kataoka E."/>
            <person name="Keightley P.D."/>
            <person name="Kheradpour P."/>
            <person name="Kirkness E.F."/>
            <person name="Koerich L.B."/>
            <person name="Kristiansen K."/>
            <person name="Kudrna D."/>
            <person name="Kulathinal R.J."/>
            <person name="Kumar S."/>
            <person name="Kwok R."/>
            <person name="Lander E."/>
            <person name="Langley C.H."/>
            <person name="Lapoint R."/>
            <person name="Lazzaro B.P."/>
            <person name="Lee S.J."/>
            <person name="Levesque L."/>
            <person name="Li R."/>
            <person name="Lin C.F."/>
            <person name="Lin M.F."/>
            <person name="Lindblad-Toh K."/>
            <person name="Llopart A."/>
            <person name="Long M."/>
            <person name="Low L."/>
            <person name="Lozovsky E."/>
            <person name="Lu J."/>
            <person name="Luo M."/>
            <person name="Machado C.A."/>
            <person name="Makalowski W."/>
            <person name="Marzo M."/>
            <person name="Matsuda M."/>
            <person name="Matzkin L."/>
            <person name="McAllister B."/>
            <person name="McBride C.S."/>
            <person name="McKernan B."/>
            <person name="McKernan K."/>
            <person name="Mendez-Lago M."/>
            <person name="Minx P."/>
            <person name="Mollenhauer M.U."/>
            <person name="Montooth K."/>
            <person name="Mount S.M."/>
            <person name="Mu X."/>
            <person name="Myers E."/>
            <person name="Negre B."/>
            <person name="Newfeld S."/>
            <person name="Nielsen R."/>
            <person name="Noor M.A."/>
            <person name="O'Grady P."/>
            <person name="Pachter L."/>
            <person name="Papaceit M."/>
            <person name="Parisi M.J."/>
            <person name="Parisi M."/>
            <person name="Parts L."/>
            <person name="Pedersen J.S."/>
            <person name="Pesole G."/>
            <person name="Phillippy A.M."/>
            <person name="Ponting C.P."/>
            <person name="Pop M."/>
            <person name="Porcelli D."/>
            <person name="Powell J.R."/>
            <person name="Prohaska S."/>
            <person name="Pruitt K."/>
            <person name="Puig M."/>
            <person name="Quesneville H."/>
            <person name="Ram K.R."/>
            <person name="Rand D."/>
            <person name="Rasmussen M.D."/>
            <person name="Reed L.K."/>
            <person name="Reenan R."/>
            <person name="Reily A."/>
            <person name="Remington K.A."/>
            <person name="Rieger T.T."/>
            <person name="Ritchie M.G."/>
            <person name="Robin C."/>
            <person name="Rogers Y.H."/>
            <person name="Rohde C."/>
            <person name="Rozas J."/>
            <person name="Rubenfield M.J."/>
            <person name="Ruiz A."/>
            <person name="Russo S."/>
            <person name="Salzberg S.L."/>
            <person name="Sanchez-Gracia A."/>
            <person name="Saranga D.J."/>
            <person name="Sato H."/>
            <person name="Schaeffer S.W."/>
            <person name="Schatz M.C."/>
            <person name="Schlenke T."/>
            <person name="Schwartz R."/>
            <person name="Segarra C."/>
            <person name="Singh R.S."/>
            <person name="Sirot L."/>
            <person name="Sirota M."/>
            <person name="Sisneros N.B."/>
            <person name="Smith C.D."/>
            <person name="Smith T.F."/>
            <person name="Spieth J."/>
            <person name="Stage D.E."/>
            <person name="Stark A."/>
            <person name="Stephan W."/>
            <person name="Strausberg R.L."/>
            <person name="Strempel S."/>
            <person name="Sturgill D."/>
            <person name="Sutton G."/>
            <person name="Sutton G.G."/>
            <person name="Tao W."/>
            <person name="Teichmann S."/>
            <person name="Tobari Y.N."/>
            <person name="Tomimura Y."/>
            <person name="Tsolas J.M."/>
            <person name="Valente V.L."/>
            <person name="Venter E."/>
            <person name="Venter J.C."/>
            <person name="Vicario S."/>
            <person name="Vieira F.G."/>
            <person name="Vilella A.J."/>
            <person name="Villasante A."/>
            <person name="Walenz B."/>
            <person name="Wang J."/>
            <person name="Wasserman M."/>
            <person name="Watts T."/>
            <person name="Wilson D."/>
            <person name="Wilson R.K."/>
            <person name="Wing R.A."/>
            <person name="Wolfner M.F."/>
            <person name="Wong A."/>
            <person name="Wong G.K."/>
            <person name="Wu C.I."/>
            <person name="Wu G."/>
            <person name="Yamamoto D."/>
            <person name="Yang H.P."/>
            <person name="Yang S.P."/>
            <person name="Yorke J.A."/>
            <person name="Yoshida K."/>
            <person name="Zdobnov E."/>
            <person name="Zhang P."/>
            <person name="Zhang Y."/>
            <person name="Zimin A.V."/>
            <person name="Baldwin J."/>
            <person name="Abdouelleil A."/>
            <person name="Abdulkadir J."/>
            <person name="Abebe A."/>
            <person name="Abera B."/>
            <person name="Abreu J."/>
            <person name="Acer S.C."/>
            <person name="Aftuck L."/>
            <person name="Alexander A."/>
            <person name="An P."/>
            <person name="Anderson E."/>
            <person name="Anderson S."/>
            <person name="Arachi H."/>
            <person name="Azer M."/>
            <person name="Bachantsang P."/>
            <person name="Barry A."/>
            <person name="Bayul T."/>
            <person name="Berlin A."/>
            <person name="Bessette D."/>
            <person name="Bloom T."/>
            <person name="Blye J."/>
            <person name="Boguslavskiy L."/>
            <person name="Bonnet C."/>
            <person name="Boukhgalter B."/>
            <person name="Bourzgui I."/>
            <person name="Brown A."/>
            <person name="Cahill P."/>
            <person name="Channer S."/>
            <person name="Cheshatsang Y."/>
            <person name="Chuda L."/>
            <person name="Citroen M."/>
            <person name="Collymore A."/>
            <person name="Cooke P."/>
            <person name="Costello M."/>
            <person name="D'Aco K."/>
            <person name="Daza R."/>
            <person name="De Haan G."/>
            <person name="DeGray S."/>
            <person name="DeMaso C."/>
            <person name="Dhargay N."/>
            <person name="Dooley K."/>
            <person name="Dooley E."/>
            <person name="Doricent M."/>
            <person name="Dorje P."/>
            <person name="Dorjee K."/>
            <person name="Dupes A."/>
            <person name="Elong R."/>
            <person name="Falk J."/>
            <person name="Farina A."/>
            <person name="Faro S."/>
            <person name="Ferguson D."/>
            <person name="Fisher S."/>
            <person name="Foley C.D."/>
            <person name="Franke A."/>
            <person name="Friedrich D."/>
            <person name="Gadbois L."/>
            <person name="Gearin G."/>
            <person name="Gearin C.R."/>
            <person name="Giannoukos G."/>
            <person name="Goode T."/>
            <person name="Graham J."/>
            <person name="Grandbois E."/>
            <person name="Grewal S."/>
            <person name="Gyaltsen K."/>
            <person name="Hafez N."/>
            <person name="Hagos B."/>
            <person name="Hall J."/>
            <person name="Henson C."/>
            <person name="Hollinger A."/>
            <person name="Honan T."/>
            <person name="Huard M.D."/>
            <person name="Hughes L."/>
            <person name="Hurhula B."/>
            <person name="Husby M.E."/>
            <person name="Kamat A."/>
            <person name="Kanga B."/>
            <person name="Kashin S."/>
            <person name="Khazanovich D."/>
            <person name="Kisner P."/>
            <person name="Lance K."/>
            <person name="Lara M."/>
            <person name="Lee W."/>
            <person name="Lennon N."/>
            <person name="Letendre F."/>
            <person name="LeVine R."/>
            <person name="Lipovsky A."/>
            <person name="Liu X."/>
            <person name="Liu J."/>
            <person name="Liu S."/>
            <person name="Lokyitsang T."/>
            <person name="Lokyitsang Y."/>
            <person name="Lubonja R."/>
            <person name="Lui A."/>
            <person name="MacDonald P."/>
            <person name="Magnisalis V."/>
            <person name="Maru K."/>
            <person name="Matthews C."/>
            <person name="McCusker W."/>
            <person name="McDonough S."/>
            <person name="Mehta T."/>
            <person name="Meldrim J."/>
            <person name="Meneus L."/>
            <person name="Mihai O."/>
            <person name="Mihalev A."/>
            <person name="Mihova T."/>
            <person name="Mittelman R."/>
            <person name="Mlenga V."/>
            <person name="Montmayeur A."/>
            <person name="Mulrain L."/>
            <person name="Navidi A."/>
            <person name="Naylor J."/>
            <person name="Negash T."/>
            <person name="Nguyen T."/>
            <person name="Nguyen N."/>
            <person name="Nicol R."/>
            <person name="Norbu C."/>
            <person name="Norbu N."/>
            <person name="Novod N."/>
            <person name="O'Neill B."/>
            <person name="Osman S."/>
            <person name="Markiewicz E."/>
            <person name="Oyono O.L."/>
            <person name="Patti C."/>
            <person name="Phunkhang P."/>
            <person name="Pierre F."/>
            <person name="Priest M."/>
            <person name="Raghuraman S."/>
            <person name="Rege F."/>
            <person name="Reyes R."/>
            <person name="Rise C."/>
            <person name="Rogov P."/>
            <person name="Ross K."/>
            <person name="Ryan E."/>
            <person name="Settipalli S."/>
            <person name="Shea T."/>
            <person name="Sherpa N."/>
            <person name="Shi L."/>
            <person name="Shih D."/>
            <person name="Sparrow T."/>
            <person name="Spaulding J."/>
            <person name="Stalker J."/>
            <person name="Stange-Thomann N."/>
            <person name="Stavropoulos S."/>
            <person name="Stone C."/>
            <person name="Strader C."/>
            <person name="Tesfaye S."/>
            <person name="Thomson T."/>
            <person name="Thoulutsang Y."/>
            <person name="Thoulutsang D."/>
            <person name="Topham K."/>
            <person name="Topping I."/>
            <person name="Tsamla T."/>
            <person name="Vassiliev H."/>
            <person name="Vo A."/>
            <person name="Wangchuk T."/>
            <person name="Wangdi T."/>
            <person name="Weiand M."/>
            <person name="Wilkinson J."/>
            <person name="Wilson A."/>
            <person name="Yadav S."/>
            <person name="Young G."/>
            <person name="Yu Q."/>
            <person name="Zembek L."/>
            <person name="Zhong D."/>
            <person name="Zimmer A."/>
            <person name="Zwirko Z."/>
            <person name="Jaffe D.B."/>
            <person name="Alvarez P."/>
            <person name="Brockman W."/>
            <person name="Butler J."/>
            <person name="Chin C."/>
            <person name="Gnerre S."/>
            <person name="Grabherr M."/>
            <person name="Kleber M."/>
            <person name="Mauceli E."/>
            <person name="MacCallum I."/>
        </authorList>
    </citation>
    <scope>NUCLEOTIDE SEQUENCE [LARGE SCALE GENOMIC DNA]</scope>
    <source>
        <strain evidence="3">Tucson 14024-0371.13</strain>
    </source>
</reference>
<evidence type="ECO:0000256" key="1">
    <source>
        <dbReference type="SAM" id="SignalP"/>
    </source>
</evidence>
<name>A0A0P8Y3K4_DROAN</name>
<keyword evidence="3" id="KW-1185">Reference proteome</keyword>
<dbReference type="InParanoid" id="A0A0P8Y3K4"/>
<organism evidence="2 3">
    <name type="scientific">Drosophila ananassae</name>
    <name type="common">Fruit fly</name>
    <dbReference type="NCBI Taxonomy" id="7217"/>
    <lineage>
        <taxon>Eukaryota</taxon>
        <taxon>Metazoa</taxon>
        <taxon>Ecdysozoa</taxon>
        <taxon>Arthropoda</taxon>
        <taxon>Hexapoda</taxon>
        <taxon>Insecta</taxon>
        <taxon>Pterygota</taxon>
        <taxon>Neoptera</taxon>
        <taxon>Endopterygota</taxon>
        <taxon>Diptera</taxon>
        <taxon>Brachycera</taxon>
        <taxon>Muscomorpha</taxon>
        <taxon>Ephydroidea</taxon>
        <taxon>Drosophilidae</taxon>
        <taxon>Drosophila</taxon>
        <taxon>Sophophora</taxon>
    </lineage>
</organism>
<dbReference type="Proteomes" id="UP000007801">
    <property type="component" value="Unassembled WGS sequence"/>
</dbReference>
<proteinExistence type="predicted"/>